<dbReference type="OMA" id="DCCAEGH"/>
<dbReference type="OrthoDB" id="4662630at2759"/>
<keyword evidence="1" id="KW-0732">Signal</keyword>
<feature type="signal peptide" evidence="1">
    <location>
        <begin position="1"/>
        <end position="24"/>
    </location>
</feature>
<dbReference type="STRING" id="227321.Q5AV44"/>
<keyword evidence="3" id="KW-1185">Reference proteome</keyword>
<protein>
    <submittedName>
        <fullName evidence="2">Cysteine-rich secreted protein (AFU_orthologue AFUA_7G01060)</fullName>
    </submittedName>
</protein>
<dbReference type="KEGG" id="ani:ANIA_07836"/>
<evidence type="ECO:0000313" key="2">
    <source>
        <dbReference type="EMBL" id="CBF80207.1"/>
    </source>
</evidence>
<dbReference type="HOGENOM" id="CLU_045407_0_0_1"/>
<evidence type="ECO:0000256" key="1">
    <source>
        <dbReference type="SAM" id="SignalP"/>
    </source>
</evidence>
<dbReference type="Proteomes" id="UP000000560">
    <property type="component" value="Chromosome IV"/>
</dbReference>
<dbReference type="AlphaFoldDB" id="Q5AV44"/>
<reference evidence="3" key="1">
    <citation type="journal article" date="2005" name="Nature">
        <title>Sequencing of Aspergillus nidulans and comparative analysis with A. fumigatus and A. oryzae.</title>
        <authorList>
            <person name="Galagan J.E."/>
            <person name="Calvo S.E."/>
            <person name="Cuomo C."/>
            <person name="Ma L.J."/>
            <person name="Wortman J.R."/>
            <person name="Batzoglou S."/>
            <person name="Lee S.I."/>
            <person name="Basturkmen M."/>
            <person name="Spevak C.C."/>
            <person name="Clutterbuck J."/>
            <person name="Kapitonov V."/>
            <person name="Jurka J."/>
            <person name="Scazzocchio C."/>
            <person name="Farman M."/>
            <person name="Butler J."/>
            <person name="Purcell S."/>
            <person name="Harris S."/>
            <person name="Braus G.H."/>
            <person name="Draht O."/>
            <person name="Busch S."/>
            <person name="D'Enfert C."/>
            <person name="Bouchier C."/>
            <person name="Goldman G.H."/>
            <person name="Bell-Pedersen D."/>
            <person name="Griffiths-Jones S."/>
            <person name="Doonan J.H."/>
            <person name="Yu J."/>
            <person name="Vienken K."/>
            <person name="Pain A."/>
            <person name="Freitag M."/>
            <person name="Selker E.U."/>
            <person name="Archer D.B."/>
            <person name="Penalva M.A."/>
            <person name="Oakley B.R."/>
            <person name="Momany M."/>
            <person name="Tanaka T."/>
            <person name="Kumagai T."/>
            <person name="Asai K."/>
            <person name="Machida M."/>
            <person name="Nierman W.C."/>
            <person name="Denning D.W."/>
            <person name="Caddick M."/>
            <person name="Hynes M."/>
            <person name="Paoletti M."/>
            <person name="Fischer R."/>
            <person name="Miller B."/>
            <person name="Dyer P."/>
            <person name="Sachs M.S."/>
            <person name="Osmani S.A."/>
            <person name="Birren B.W."/>
        </authorList>
    </citation>
    <scope>NUCLEOTIDE SEQUENCE [LARGE SCALE GENOMIC DNA]</scope>
    <source>
        <strain evidence="3">FGSC A4 / ATCC 38163 / CBS 112.46 / NRRL 194 / M139</strain>
    </source>
</reference>
<reference evidence="3" key="2">
    <citation type="journal article" date="2009" name="Fungal Genet. Biol.">
        <title>The 2008 update of the Aspergillus nidulans genome annotation: a community effort.</title>
        <authorList>
            <person name="Wortman J.R."/>
            <person name="Gilsenan J.M."/>
            <person name="Joardar V."/>
            <person name="Deegan J."/>
            <person name="Clutterbuck J."/>
            <person name="Andersen M.R."/>
            <person name="Archer D."/>
            <person name="Bencina M."/>
            <person name="Braus G."/>
            <person name="Coutinho P."/>
            <person name="von Dohren H."/>
            <person name="Doonan J."/>
            <person name="Driessen A.J."/>
            <person name="Durek P."/>
            <person name="Espeso E."/>
            <person name="Fekete E."/>
            <person name="Flipphi M."/>
            <person name="Estrada C.G."/>
            <person name="Geysens S."/>
            <person name="Goldman G."/>
            <person name="de Groot P.W."/>
            <person name="Hansen K."/>
            <person name="Harris S.D."/>
            <person name="Heinekamp T."/>
            <person name="Helmstaedt K."/>
            <person name="Henrissat B."/>
            <person name="Hofmann G."/>
            <person name="Homan T."/>
            <person name="Horio T."/>
            <person name="Horiuchi H."/>
            <person name="James S."/>
            <person name="Jones M."/>
            <person name="Karaffa L."/>
            <person name="Karanyi Z."/>
            <person name="Kato M."/>
            <person name="Keller N."/>
            <person name="Kelly D.E."/>
            <person name="Kiel J.A."/>
            <person name="Kim J.M."/>
            <person name="van der Klei I.J."/>
            <person name="Klis F.M."/>
            <person name="Kovalchuk A."/>
            <person name="Krasevec N."/>
            <person name="Kubicek C.P."/>
            <person name="Liu B."/>
            <person name="Maccabe A."/>
            <person name="Meyer V."/>
            <person name="Mirabito P."/>
            <person name="Miskei M."/>
            <person name="Mos M."/>
            <person name="Mullins J."/>
            <person name="Nelson D.R."/>
            <person name="Nielsen J."/>
            <person name="Oakley B.R."/>
            <person name="Osmani S.A."/>
            <person name="Pakula T."/>
            <person name="Paszewski A."/>
            <person name="Paulsen I."/>
            <person name="Pilsyk S."/>
            <person name="Pocsi I."/>
            <person name="Punt P.J."/>
            <person name="Ram A.F."/>
            <person name="Ren Q."/>
            <person name="Robellet X."/>
            <person name="Robson G."/>
            <person name="Seiboth B."/>
            <person name="van Solingen P."/>
            <person name="Specht T."/>
            <person name="Sun J."/>
            <person name="Taheri-Talesh N."/>
            <person name="Takeshita N."/>
            <person name="Ussery D."/>
            <person name="vanKuyk P.A."/>
            <person name="Visser H."/>
            <person name="van de Vondervoort P.J."/>
            <person name="de Vries R.P."/>
            <person name="Walton J."/>
            <person name="Xiang X."/>
            <person name="Xiong Y."/>
            <person name="Zeng A.P."/>
            <person name="Brandt B.W."/>
            <person name="Cornell M.J."/>
            <person name="van den Hondel C.A."/>
            <person name="Visser J."/>
            <person name="Oliver S.G."/>
            <person name="Turner G."/>
        </authorList>
    </citation>
    <scope>GENOME REANNOTATION</scope>
    <source>
        <strain evidence="3">FGSC A4 / ATCC 38163 / CBS 112.46 / NRRL 194 / M139</strain>
    </source>
</reference>
<dbReference type="InParanoid" id="Q5AV44"/>
<gene>
    <name evidence="2" type="ORF">ANIA_07836</name>
</gene>
<organism evidence="2 3">
    <name type="scientific">Emericella nidulans (strain FGSC A4 / ATCC 38163 / CBS 112.46 / NRRL 194 / M139)</name>
    <name type="common">Aspergillus nidulans</name>
    <dbReference type="NCBI Taxonomy" id="227321"/>
    <lineage>
        <taxon>Eukaryota</taxon>
        <taxon>Fungi</taxon>
        <taxon>Dikarya</taxon>
        <taxon>Ascomycota</taxon>
        <taxon>Pezizomycotina</taxon>
        <taxon>Eurotiomycetes</taxon>
        <taxon>Eurotiomycetidae</taxon>
        <taxon>Eurotiales</taxon>
        <taxon>Aspergillaceae</taxon>
        <taxon>Aspergillus</taxon>
        <taxon>Aspergillus subgen. Nidulantes</taxon>
    </lineage>
</organism>
<dbReference type="RefSeq" id="XP_681105.1">
    <property type="nucleotide sequence ID" value="XM_676013.2"/>
</dbReference>
<evidence type="ECO:0000313" key="3">
    <source>
        <dbReference type="Proteomes" id="UP000000560"/>
    </source>
</evidence>
<accession>C8VDW2</accession>
<accession>Q5AV44</accession>
<feature type="chain" id="PRO_5030175731" evidence="1">
    <location>
        <begin position="25"/>
        <end position="335"/>
    </location>
</feature>
<sequence>MKSISLSLSLATTILLSTAPLVTAKTYTTNIPVKEIQGAWSIHGNSISWTEDGFKTSIDCDDQDGNKKLSLSNNKKFAGCCLSGQRLVGSPDTAFDCCANAHDLAGSKETGYRCCPEGETYDGVTCKADDPVCQNGKLLKNGECACPKGTKEDENGICAPAKCSSGLETGENGHRLGFGGSWFITAPESMSLKSGRFKLCKDEECKAGETINPADQIYIKDIHGNPGNGALPNRWLNSAMNGNHVGKTDNFAQAGKFSMTKWPCGKYCLGGFDYGLGPACPSNTPALTFFQNDKQACVPFDFTEVPCDVKAEANNCIWKTNEDQCCGGAVDCEGN</sequence>
<dbReference type="eggNOG" id="ENOG502SIQT">
    <property type="taxonomic scope" value="Eukaryota"/>
</dbReference>
<dbReference type="EMBL" id="BN001304">
    <property type="protein sequence ID" value="CBF80207.1"/>
    <property type="molecule type" value="Genomic_DNA"/>
</dbReference>
<name>Q5AV44_EMENI</name>
<dbReference type="GeneID" id="2869571"/>
<proteinExistence type="predicted"/>